<comment type="caution">
    <text evidence="1">The sequence shown here is derived from an EMBL/GenBank/DDBJ whole genome shotgun (WGS) entry which is preliminary data.</text>
</comment>
<dbReference type="Proteomes" id="UP000479335">
    <property type="component" value="Unassembled WGS sequence"/>
</dbReference>
<keyword evidence="2" id="KW-1185">Reference proteome</keyword>
<dbReference type="AlphaFoldDB" id="A0A6L8KF19"/>
<evidence type="ECO:0000313" key="1">
    <source>
        <dbReference type="EMBL" id="MYM26053.1"/>
    </source>
</evidence>
<dbReference type="EMBL" id="WWCN01000022">
    <property type="protein sequence ID" value="MYM26053.1"/>
    <property type="molecule type" value="Genomic_DNA"/>
</dbReference>
<protein>
    <submittedName>
        <fullName evidence="1">Uncharacterized protein</fullName>
    </submittedName>
</protein>
<proteinExistence type="predicted"/>
<accession>A0A6L8KF19</accession>
<gene>
    <name evidence="1" type="ORF">GTP46_25825</name>
</gene>
<organism evidence="1 2">
    <name type="scientific">Duganella flavida</name>
    <dbReference type="NCBI Taxonomy" id="2692175"/>
    <lineage>
        <taxon>Bacteria</taxon>
        <taxon>Pseudomonadati</taxon>
        <taxon>Pseudomonadota</taxon>
        <taxon>Betaproteobacteria</taxon>
        <taxon>Burkholderiales</taxon>
        <taxon>Oxalobacteraceae</taxon>
        <taxon>Telluria group</taxon>
        <taxon>Duganella</taxon>
    </lineage>
</organism>
<sequence length="258" mass="28911">MWFLFPSTDRLQAFHRHSIIALLISHTVGTIQRLSSPSHRMVPKRQFNGGGMMMSLTRSHRSCFVGLIEKARFGQLRTLAKRKKFGSMTRYFFPILLMACSTGYAWADEPLPSPETQTVCSISGRFCATADIHAQTTSLRVKSTGELLGVVPGWHRWIFVSDDGETIAIGYEGMNLVPRSVTLAEPIILLYSRNKLVRTVVLGDLFDSIVELTPTMSHYAWGSIQSFNKSNQLVVSLVTGSYFAIPVHTGKLERVHFD</sequence>
<dbReference type="RefSeq" id="WP_161009497.1">
    <property type="nucleotide sequence ID" value="NZ_WWCN01000022.1"/>
</dbReference>
<evidence type="ECO:0000313" key="2">
    <source>
        <dbReference type="Proteomes" id="UP000479335"/>
    </source>
</evidence>
<name>A0A6L8KF19_9BURK</name>
<reference evidence="1 2" key="1">
    <citation type="submission" date="2019-12" db="EMBL/GenBank/DDBJ databases">
        <title>Novel species isolated from a subtropical stream in China.</title>
        <authorList>
            <person name="Lu H."/>
        </authorList>
    </citation>
    <scope>NUCLEOTIDE SEQUENCE [LARGE SCALE GENOMIC DNA]</scope>
    <source>
        <strain evidence="1 2">FT135W</strain>
    </source>
</reference>